<protein>
    <submittedName>
        <fullName evidence="1">Uncharacterized protein</fullName>
    </submittedName>
</protein>
<gene>
    <name evidence="1" type="ORF">H2515_10835</name>
</gene>
<organism evidence="1 2">
    <name type="scientific">Acidithiobacillus ferrivorans</name>
    <dbReference type="NCBI Taxonomy" id="160808"/>
    <lineage>
        <taxon>Bacteria</taxon>
        <taxon>Pseudomonadati</taxon>
        <taxon>Pseudomonadota</taxon>
        <taxon>Acidithiobacillia</taxon>
        <taxon>Acidithiobacillales</taxon>
        <taxon>Acidithiobacillaceae</taxon>
        <taxon>Acidithiobacillus</taxon>
    </lineage>
</organism>
<evidence type="ECO:0000313" key="1">
    <source>
        <dbReference type="EMBL" id="QQD71920.1"/>
    </source>
</evidence>
<reference evidence="1 2" key="1">
    <citation type="submission" date="2020-07" db="EMBL/GenBank/DDBJ databases">
        <title>Complete genome sequence analysis of Acidithiobacillus ferrivorans XJFY6S-08 reveals extreme environmental adaptation to alpine acid mine drainage.</title>
        <authorList>
            <person name="Yan L."/>
            <person name="Ni Y."/>
        </authorList>
    </citation>
    <scope>NUCLEOTIDE SEQUENCE [LARGE SCALE GENOMIC DNA]</scope>
    <source>
        <strain evidence="1 2">XJFY6S-08</strain>
    </source>
</reference>
<sequence>MQVNKKPRFHSTTGRLSRALFGYPSLTEIKANIKLLEEAGLVVQIPTSDGSLQFYLPLAHRAVLEQAARVKRS</sequence>
<accession>A0A7T5BGU3</accession>
<dbReference type="EMBL" id="CP059488">
    <property type="protein sequence ID" value="QQD71920.1"/>
    <property type="molecule type" value="Genomic_DNA"/>
</dbReference>
<dbReference type="Proteomes" id="UP000595420">
    <property type="component" value="Chromosome"/>
</dbReference>
<evidence type="ECO:0000313" key="2">
    <source>
        <dbReference type="Proteomes" id="UP000595420"/>
    </source>
</evidence>
<proteinExistence type="predicted"/>
<name>A0A7T5BGU3_9PROT</name>
<dbReference type="RefSeq" id="WP_198660102.1">
    <property type="nucleotide sequence ID" value="NZ_CP059488.1"/>
</dbReference>
<dbReference type="AlphaFoldDB" id="A0A7T5BGU3"/>